<keyword evidence="3" id="KW-0238">DNA-binding</keyword>
<dbReference type="CDD" id="cd17535">
    <property type="entry name" value="REC_NarL-like"/>
    <property type="match status" value="1"/>
</dbReference>
<evidence type="ECO:0000259" key="7">
    <source>
        <dbReference type="PROSITE" id="PS50110"/>
    </source>
</evidence>
<evidence type="ECO:0000256" key="5">
    <source>
        <dbReference type="PROSITE-ProRule" id="PRU00169"/>
    </source>
</evidence>
<dbReference type="PRINTS" id="PR00038">
    <property type="entry name" value="HTHLUXR"/>
</dbReference>
<dbReference type="PROSITE" id="PS50043">
    <property type="entry name" value="HTH_LUXR_2"/>
    <property type="match status" value="1"/>
</dbReference>
<evidence type="ECO:0000313" key="8">
    <source>
        <dbReference type="EMBL" id="GAA3803832.1"/>
    </source>
</evidence>
<evidence type="ECO:0000256" key="3">
    <source>
        <dbReference type="ARBA" id="ARBA00023125"/>
    </source>
</evidence>
<proteinExistence type="predicted"/>
<reference evidence="9" key="1">
    <citation type="journal article" date="2019" name="Int. J. Syst. Evol. Microbiol.">
        <title>The Global Catalogue of Microorganisms (GCM) 10K type strain sequencing project: providing services to taxonomists for standard genome sequencing and annotation.</title>
        <authorList>
            <consortium name="The Broad Institute Genomics Platform"/>
            <consortium name="The Broad Institute Genome Sequencing Center for Infectious Disease"/>
            <person name="Wu L."/>
            <person name="Ma J."/>
        </authorList>
    </citation>
    <scope>NUCLEOTIDE SEQUENCE [LARGE SCALE GENOMIC DNA]</scope>
    <source>
        <strain evidence="9">JCM 17138</strain>
    </source>
</reference>
<evidence type="ECO:0000256" key="1">
    <source>
        <dbReference type="ARBA" id="ARBA00022553"/>
    </source>
</evidence>
<keyword evidence="1" id="KW-0597">Phosphoprotein</keyword>
<dbReference type="SUPFAM" id="SSF52172">
    <property type="entry name" value="CheY-like"/>
    <property type="match status" value="1"/>
</dbReference>
<dbReference type="PROSITE" id="PS50110">
    <property type="entry name" value="RESPONSE_REGULATORY"/>
    <property type="match status" value="1"/>
</dbReference>
<dbReference type="InterPro" id="IPR001789">
    <property type="entry name" value="Sig_transdc_resp-reg_receiver"/>
</dbReference>
<dbReference type="InterPro" id="IPR011006">
    <property type="entry name" value="CheY-like_superfamily"/>
</dbReference>
<dbReference type="SMART" id="SM00421">
    <property type="entry name" value="HTH_LUXR"/>
    <property type="match status" value="1"/>
</dbReference>
<evidence type="ECO:0000256" key="2">
    <source>
        <dbReference type="ARBA" id="ARBA00023015"/>
    </source>
</evidence>
<organism evidence="8 9">
    <name type="scientific">Streptomyces coacervatus</name>
    <dbReference type="NCBI Taxonomy" id="647381"/>
    <lineage>
        <taxon>Bacteria</taxon>
        <taxon>Bacillati</taxon>
        <taxon>Actinomycetota</taxon>
        <taxon>Actinomycetes</taxon>
        <taxon>Kitasatosporales</taxon>
        <taxon>Streptomycetaceae</taxon>
        <taxon>Streptomyces</taxon>
    </lineage>
</organism>
<dbReference type="InterPro" id="IPR058245">
    <property type="entry name" value="NreC/VraR/RcsB-like_REC"/>
</dbReference>
<dbReference type="InterPro" id="IPR000792">
    <property type="entry name" value="Tscrpt_reg_LuxR_C"/>
</dbReference>
<keyword evidence="9" id="KW-1185">Reference proteome</keyword>
<evidence type="ECO:0000313" key="9">
    <source>
        <dbReference type="Proteomes" id="UP001501009"/>
    </source>
</evidence>
<feature type="domain" description="Response regulatory" evidence="7">
    <location>
        <begin position="19"/>
        <end position="131"/>
    </location>
</feature>
<comment type="caution">
    <text evidence="5">Lacks conserved residue(s) required for the propagation of feature annotation.</text>
</comment>
<keyword evidence="4" id="KW-0804">Transcription</keyword>
<evidence type="ECO:0000259" key="6">
    <source>
        <dbReference type="PROSITE" id="PS50043"/>
    </source>
</evidence>
<gene>
    <name evidence="8" type="ORF">GCM10022403_042240</name>
</gene>
<comment type="caution">
    <text evidence="8">The sequence shown here is derived from an EMBL/GenBank/DDBJ whole genome shotgun (WGS) entry which is preliminary data.</text>
</comment>
<dbReference type="InterPro" id="IPR039420">
    <property type="entry name" value="WalR-like"/>
</dbReference>
<dbReference type="PANTHER" id="PTHR43214">
    <property type="entry name" value="TWO-COMPONENT RESPONSE REGULATOR"/>
    <property type="match status" value="1"/>
</dbReference>
<dbReference type="RefSeq" id="WP_275773449.1">
    <property type="nucleotide sequence ID" value="NZ_BAABDE010000018.1"/>
</dbReference>
<dbReference type="InterPro" id="IPR016032">
    <property type="entry name" value="Sig_transdc_resp-reg_C-effctor"/>
</dbReference>
<accession>A0ABP7HTA2</accession>
<dbReference type="EMBL" id="BAABDE010000018">
    <property type="protein sequence ID" value="GAA3803832.1"/>
    <property type="molecule type" value="Genomic_DNA"/>
</dbReference>
<evidence type="ECO:0000256" key="4">
    <source>
        <dbReference type="ARBA" id="ARBA00023163"/>
    </source>
</evidence>
<dbReference type="Pfam" id="PF00196">
    <property type="entry name" value="GerE"/>
    <property type="match status" value="1"/>
</dbReference>
<dbReference type="PROSITE" id="PS00622">
    <property type="entry name" value="HTH_LUXR_1"/>
    <property type="match status" value="1"/>
</dbReference>
<dbReference type="CDD" id="cd06170">
    <property type="entry name" value="LuxR_C_like"/>
    <property type="match status" value="1"/>
</dbReference>
<sequence>MVAIPGDEQAVSAVESGVRVLICERQEIYRIGLRTVLEADDGLAVIGEADSQAELLCLAANLRPHVVLAGDPGPCSAVPEVIKGLSSLGVGVVVLTEKSGDVPMMLLAGARGYLPRLAPPDRLRDAVRAVARNDTVLDFDATEALVRQLTQAASRAPEVSGAACGAECGPTEPGADMEGLTQRQLDVTRLVARGFNNSEIAARLHVGEATVKSHLAAVLRKYGLRDRTQLAILALQAHQR</sequence>
<dbReference type="Gene3D" id="3.40.50.2300">
    <property type="match status" value="1"/>
</dbReference>
<dbReference type="Proteomes" id="UP001501009">
    <property type="component" value="Unassembled WGS sequence"/>
</dbReference>
<protein>
    <submittedName>
        <fullName evidence="8">Response regulator transcription factor</fullName>
    </submittedName>
</protein>
<keyword evidence="2" id="KW-0805">Transcription regulation</keyword>
<dbReference type="SUPFAM" id="SSF46894">
    <property type="entry name" value="C-terminal effector domain of the bipartite response regulators"/>
    <property type="match status" value="1"/>
</dbReference>
<feature type="domain" description="HTH luxR-type" evidence="6">
    <location>
        <begin position="173"/>
        <end position="238"/>
    </location>
</feature>
<name>A0ABP7HTA2_9ACTN</name>
<dbReference type="PANTHER" id="PTHR43214:SF24">
    <property type="entry name" value="TRANSCRIPTIONAL REGULATORY PROTEIN NARL-RELATED"/>
    <property type="match status" value="1"/>
</dbReference>